<dbReference type="PANTHER" id="PTHR35807">
    <property type="entry name" value="TRANSCRIPTIONAL REGULATOR REDD-RELATED"/>
    <property type="match status" value="1"/>
</dbReference>
<evidence type="ECO:0000313" key="7">
    <source>
        <dbReference type="Proteomes" id="UP001596174"/>
    </source>
</evidence>
<evidence type="ECO:0000256" key="1">
    <source>
        <dbReference type="ARBA" id="ARBA00023012"/>
    </source>
</evidence>
<evidence type="ECO:0000256" key="4">
    <source>
        <dbReference type="SAM" id="MobiDB-lite"/>
    </source>
</evidence>
<evidence type="ECO:0000313" key="6">
    <source>
        <dbReference type="EMBL" id="MFC5909415.1"/>
    </source>
</evidence>
<name>A0ABW1G656_9ACTN</name>
<evidence type="ECO:0000256" key="3">
    <source>
        <dbReference type="ARBA" id="ARBA00023163"/>
    </source>
</evidence>
<reference evidence="7" key="1">
    <citation type="journal article" date="2019" name="Int. J. Syst. Evol. Microbiol.">
        <title>The Global Catalogue of Microorganisms (GCM) 10K type strain sequencing project: providing services to taxonomists for standard genome sequencing and annotation.</title>
        <authorList>
            <consortium name="The Broad Institute Genomics Platform"/>
            <consortium name="The Broad Institute Genome Sequencing Center for Infectious Disease"/>
            <person name="Wu L."/>
            <person name="Ma J."/>
        </authorList>
    </citation>
    <scope>NUCLEOTIDE SEQUENCE [LARGE SCALE GENOMIC DNA]</scope>
    <source>
        <strain evidence="7">JCM 4816</strain>
    </source>
</reference>
<dbReference type="SUPFAM" id="SSF46894">
    <property type="entry name" value="C-terminal effector domain of the bipartite response regulators"/>
    <property type="match status" value="1"/>
</dbReference>
<dbReference type="InterPro" id="IPR036388">
    <property type="entry name" value="WH-like_DNA-bd_sf"/>
</dbReference>
<dbReference type="InterPro" id="IPR051677">
    <property type="entry name" value="AfsR-DnrI-RedD_regulator"/>
</dbReference>
<dbReference type="Gene3D" id="1.10.10.10">
    <property type="entry name" value="Winged helix-like DNA-binding domain superfamily/Winged helix DNA-binding domain"/>
    <property type="match status" value="1"/>
</dbReference>
<organism evidence="6 7">
    <name type="scientific">Streptacidiphilus monticola</name>
    <dbReference type="NCBI Taxonomy" id="2161674"/>
    <lineage>
        <taxon>Bacteria</taxon>
        <taxon>Bacillati</taxon>
        <taxon>Actinomycetota</taxon>
        <taxon>Actinomycetes</taxon>
        <taxon>Kitasatosporales</taxon>
        <taxon>Streptomycetaceae</taxon>
        <taxon>Streptacidiphilus</taxon>
    </lineage>
</organism>
<feature type="region of interest" description="Disordered" evidence="4">
    <location>
        <begin position="1"/>
        <end position="27"/>
    </location>
</feature>
<dbReference type="EMBL" id="JBHSQJ010000082">
    <property type="protein sequence ID" value="MFC5909415.1"/>
    <property type="molecule type" value="Genomic_DNA"/>
</dbReference>
<accession>A0ABW1G656</accession>
<dbReference type="RefSeq" id="WP_380585192.1">
    <property type="nucleotide sequence ID" value="NZ_JBHSQJ010000082.1"/>
</dbReference>
<sequence length="205" mass="21980">MTTTIVQLPGQRRPLDPPRPVQPAAPAAPAAATAPVVALLGPVRAWSSGCPLLPGPPRQQALLAMLALHAGQDVSVPELVDGLFGTETYDQDAGGWSADQVHFHAGRVRDLFRGTAEVHSRGDGYLLDLAPTQVDALAFERLVGDAAAFAPADPQYADALLDRAFSLWRATPLLGVPGPFAQWERARLHSLHRAATSLRNRLRQR</sequence>
<keyword evidence="1" id="KW-0902">Two-component regulatory system</keyword>
<dbReference type="PANTHER" id="PTHR35807:SF1">
    <property type="entry name" value="TRANSCRIPTIONAL REGULATOR REDD"/>
    <property type="match status" value="1"/>
</dbReference>
<comment type="caution">
    <text evidence="6">The sequence shown here is derived from an EMBL/GenBank/DDBJ whole genome shotgun (WGS) entry which is preliminary data.</text>
</comment>
<dbReference type="InterPro" id="IPR005158">
    <property type="entry name" value="BTAD"/>
</dbReference>
<dbReference type="InterPro" id="IPR016032">
    <property type="entry name" value="Sig_transdc_resp-reg_C-effctor"/>
</dbReference>
<keyword evidence="3" id="KW-0804">Transcription</keyword>
<dbReference type="Pfam" id="PF03704">
    <property type="entry name" value="BTAD"/>
    <property type="match status" value="1"/>
</dbReference>
<dbReference type="Proteomes" id="UP001596174">
    <property type="component" value="Unassembled WGS sequence"/>
</dbReference>
<keyword evidence="2" id="KW-0805">Transcription regulation</keyword>
<dbReference type="InterPro" id="IPR011990">
    <property type="entry name" value="TPR-like_helical_dom_sf"/>
</dbReference>
<keyword evidence="7" id="KW-1185">Reference proteome</keyword>
<dbReference type="Gene3D" id="1.25.40.10">
    <property type="entry name" value="Tetratricopeptide repeat domain"/>
    <property type="match status" value="1"/>
</dbReference>
<gene>
    <name evidence="6" type="ORF">ACFP3V_19625</name>
</gene>
<evidence type="ECO:0000259" key="5">
    <source>
        <dbReference type="Pfam" id="PF03704"/>
    </source>
</evidence>
<feature type="domain" description="Bacterial transcriptional activator" evidence="5">
    <location>
        <begin position="134"/>
        <end position="199"/>
    </location>
</feature>
<proteinExistence type="predicted"/>
<protein>
    <submittedName>
        <fullName evidence="6">BTAD domain-containing putative transcriptional regulator</fullName>
    </submittedName>
</protein>
<evidence type="ECO:0000256" key="2">
    <source>
        <dbReference type="ARBA" id="ARBA00023015"/>
    </source>
</evidence>